<name>A0A2H1VES0_SPOFR</name>
<feature type="region of interest" description="Disordered" evidence="1">
    <location>
        <begin position="1"/>
        <end position="30"/>
    </location>
</feature>
<accession>A0A2H1VES0</accession>
<proteinExistence type="predicted"/>
<reference evidence="2" key="1">
    <citation type="submission" date="2016-07" db="EMBL/GenBank/DDBJ databases">
        <authorList>
            <person name="Bretaudeau A."/>
        </authorList>
    </citation>
    <scope>NUCLEOTIDE SEQUENCE</scope>
    <source>
        <strain evidence="2">Rice</strain>
        <tissue evidence="2">Whole body</tissue>
    </source>
</reference>
<dbReference type="EMBL" id="ODYU01002179">
    <property type="protein sequence ID" value="SOQ39343.1"/>
    <property type="molecule type" value="Genomic_DNA"/>
</dbReference>
<dbReference type="AlphaFoldDB" id="A0A2H1VES0"/>
<organism evidence="2">
    <name type="scientific">Spodoptera frugiperda</name>
    <name type="common">Fall armyworm</name>
    <dbReference type="NCBI Taxonomy" id="7108"/>
    <lineage>
        <taxon>Eukaryota</taxon>
        <taxon>Metazoa</taxon>
        <taxon>Ecdysozoa</taxon>
        <taxon>Arthropoda</taxon>
        <taxon>Hexapoda</taxon>
        <taxon>Insecta</taxon>
        <taxon>Pterygota</taxon>
        <taxon>Neoptera</taxon>
        <taxon>Endopterygota</taxon>
        <taxon>Lepidoptera</taxon>
        <taxon>Glossata</taxon>
        <taxon>Ditrysia</taxon>
        <taxon>Noctuoidea</taxon>
        <taxon>Noctuidae</taxon>
        <taxon>Amphipyrinae</taxon>
        <taxon>Spodoptera</taxon>
    </lineage>
</organism>
<sequence>MAVEVRHRSITKGQRSFEGGNQPMASPALGQARGSVRILLTKNHPVSTPAFRAGAPVNPLGKPQLRSDQAVFHNHPFLMKGENHPMTFPGLDEARGSVRLLQTKNHPIPSPAWNWSPDNLSRITPQLSLY</sequence>
<evidence type="ECO:0000256" key="1">
    <source>
        <dbReference type="SAM" id="MobiDB-lite"/>
    </source>
</evidence>
<evidence type="ECO:0000313" key="2">
    <source>
        <dbReference type="EMBL" id="SOQ39343.1"/>
    </source>
</evidence>
<protein>
    <submittedName>
        <fullName evidence="2">SFRICE_005383</fullName>
    </submittedName>
</protein>
<gene>
    <name evidence="2" type="ORF">SFRICE_005383</name>
</gene>